<accession>A0ABW1AH33</accession>
<gene>
    <name evidence="1" type="ORF">ACFPZN_50035</name>
</gene>
<protein>
    <submittedName>
        <fullName evidence="1">Uncharacterized protein</fullName>
    </submittedName>
</protein>
<organism evidence="1 2">
    <name type="scientific">Actinomadura rugatobispora</name>
    <dbReference type="NCBI Taxonomy" id="1994"/>
    <lineage>
        <taxon>Bacteria</taxon>
        <taxon>Bacillati</taxon>
        <taxon>Actinomycetota</taxon>
        <taxon>Actinomycetes</taxon>
        <taxon>Streptosporangiales</taxon>
        <taxon>Thermomonosporaceae</taxon>
        <taxon>Actinomadura</taxon>
    </lineage>
</organism>
<dbReference type="RefSeq" id="WP_378291229.1">
    <property type="nucleotide sequence ID" value="NZ_JBHSON010000124.1"/>
</dbReference>
<reference evidence="2" key="1">
    <citation type="journal article" date="2019" name="Int. J. Syst. Evol. Microbiol.">
        <title>The Global Catalogue of Microorganisms (GCM) 10K type strain sequencing project: providing services to taxonomists for standard genome sequencing and annotation.</title>
        <authorList>
            <consortium name="The Broad Institute Genomics Platform"/>
            <consortium name="The Broad Institute Genome Sequencing Center for Infectious Disease"/>
            <person name="Wu L."/>
            <person name="Ma J."/>
        </authorList>
    </citation>
    <scope>NUCLEOTIDE SEQUENCE [LARGE SCALE GENOMIC DNA]</scope>
    <source>
        <strain evidence="2">KCTC 42087</strain>
    </source>
</reference>
<name>A0ABW1AH33_9ACTN</name>
<dbReference type="EMBL" id="JBHSON010000124">
    <property type="protein sequence ID" value="MFC5753810.1"/>
    <property type="molecule type" value="Genomic_DNA"/>
</dbReference>
<evidence type="ECO:0000313" key="2">
    <source>
        <dbReference type="Proteomes" id="UP001596074"/>
    </source>
</evidence>
<evidence type="ECO:0000313" key="1">
    <source>
        <dbReference type="EMBL" id="MFC5753810.1"/>
    </source>
</evidence>
<keyword evidence="2" id="KW-1185">Reference proteome</keyword>
<proteinExistence type="predicted"/>
<comment type="caution">
    <text evidence="1">The sequence shown here is derived from an EMBL/GenBank/DDBJ whole genome shotgun (WGS) entry which is preliminary data.</text>
</comment>
<sequence>MTAHSMPIVPGDLFSRHQIITGLRELADFLEATPDVQVCEYGATLQVFAREGDDASSAALVDQVAALLDVTVADDRASGAHYVATWTFGRAAYRIVHIPQRCREEHEAQTSYFDNLRLDNGRQAA</sequence>
<dbReference type="Proteomes" id="UP001596074">
    <property type="component" value="Unassembled WGS sequence"/>
</dbReference>